<evidence type="ECO:0000256" key="8">
    <source>
        <dbReference type="ARBA" id="ARBA00022840"/>
    </source>
</evidence>
<dbReference type="GO" id="GO:0000287">
    <property type="term" value="F:magnesium ion binding"/>
    <property type="evidence" value="ECO:0007669"/>
    <property type="project" value="UniProtKB-UniRule"/>
</dbReference>
<dbReference type="SUPFAM" id="SSF52540">
    <property type="entry name" value="P-loop containing nucleoside triphosphate hydrolases"/>
    <property type="match status" value="1"/>
</dbReference>
<dbReference type="GO" id="GO:0009423">
    <property type="term" value="P:chorismate biosynthetic process"/>
    <property type="evidence" value="ECO:0007669"/>
    <property type="project" value="UniProtKB-UniRule"/>
</dbReference>
<dbReference type="PROSITE" id="PS01128">
    <property type="entry name" value="SHIKIMATE_KINASE"/>
    <property type="match status" value="1"/>
</dbReference>
<keyword evidence="7 11" id="KW-0418">Kinase</keyword>
<dbReference type="GO" id="GO:0009073">
    <property type="term" value="P:aromatic amino acid family biosynthetic process"/>
    <property type="evidence" value="ECO:0007669"/>
    <property type="project" value="UniProtKB-KW"/>
</dbReference>
<feature type="binding site" evidence="11">
    <location>
        <position position="99"/>
    </location>
    <ligand>
        <name>substrate</name>
    </ligand>
</feature>
<dbReference type="AlphaFoldDB" id="A0A2T1C3Q6"/>
<comment type="function">
    <text evidence="11">Catalyzes the specific phosphorylation of the 3-hydroxyl group of shikimic acid using ATP as a cosubstrate.</text>
</comment>
<dbReference type="InterPro" id="IPR000623">
    <property type="entry name" value="Shikimate_kinase/TSH1"/>
</dbReference>
<accession>A0A2T1C3Q6</accession>
<dbReference type="GO" id="GO:0004765">
    <property type="term" value="F:shikimate kinase activity"/>
    <property type="evidence" value="ECO:0007669"/>
    <property type="project" value="UniProtKB-UniRule"/>
</dbReference>
<evidence type="ECO:0000256" key="4">
    <source>
        <dbReference type="ARBA" id="ARBA00022605"/>
    </source>
</evidence>
<evidence type="ECO:0000256" key="7">
    <source>
        <dbReference type="ARBA" id="ARBA00022777"/>
    </source>
</evidence>
<dbReference type="PANTHER" id="PTHR21087:SF16">
    <property type="entry name" value="SHIKIMATE KINASE 1, CHLOROPLASTIC"/>
    <property type="match status" value="1"/>
</dbReference>
<keyword evidence="11" id="KW-0460">Magnesium</keyword>
<feature type="binding site" evidence="11">
    <location>
        <position position="137"/>
    </location>
    <ligand>
        <name>ATP</name>
        <dbReference type="ChEBI" id="CHEBI:30616"/>
    </ligand>
</feature>
<gene>
    <name evidence="11" type="primary">aroK</name>
    <name evidence="12" type="ORF">C7B64_10945</name>
</gene>
<evidence type="ECO:0000256" key="1">
    <source>
        <dbReference type="ARBA" id="ARBA00004842"/>
    </source>
</evidence>
<comment type="similarity">
    <text evidence="2 11">Belongs to the shikimate kinase family.</text>
</comment>
<keyword evidence="4 11" id="KW-0028">Amino-acid biosynthesis</keyword>
<dbReference type="CDD" id="cd00464">
    <property type="entry name" value="SK"/>
    <property type="match status" value="1"/>
</dbReference>
<keyword evidence="11" id="KW-0479">Metal-binding</keyword>
<dbReference type="InterPro" id="IPR031322">
    <property type="entry name" value="Shikimate/glucono_kinase"/>
</dbReference>
<dbReference type="HAMAP" id="MF_00109">
    <property type="entry name" value="Shikimate_kinase"/>
    <property type="match status" value="1"/>
</dbReference>
<dbReference type="Pfam" id="PF01202">
    <property type="entry name" value="SKI"/>
    <property type="match status" value="1"/>
</dbReference>
<dbReference type="PANTHER" id="PTHR21087">
    <property type="entry name" value="SHIKIMATE KINASE"/>
    <property type="match status" value="1"/>
</dbReference>
<protein>
    <recommendedName>
        <fullName evidence="3 11">Shikimate kinase</fullName>
        <shortName evidence="11">SK</shortName>
        <ecNumber evidence="3 11">2.7.1.71</ecNumber>
    </recommendedName>
</protein>
<keyword evidence="11" id="KW-0963">Cytoplasm</keyword>
<evidence type="ECO:0000256" key="3">
    <source>
        <dbReference type="ARBA" id="ARBA00012154"/>
    </source>
</evidence>
<dbReference type="Gene3D" id="3.40.50.300">
    <property type="entry name" value="P-loop containing nucleotide triphosphate hydrolases"/>
    <property type="match status" value="1"/>
</dbReference>
<comment type="subcellular location">
    <subcellularLocation>
        <location evidence="11">Cytoplasm</location>
    </subcellularLocation>
</comment>
<comment type="pathway">
    <text evidence="1 11">Metabolic intermediate biosynthesis; chorismate biosynthesis; chorismate from D-erythrose 4-phosphate and phosphoenolpyruvate: step 5/7.</text>
</comment>
<evidence type="ECO:0000256" key="5">
    <source>
        <dbReference type="ARBA" id="ARBA00022679"/>
    </source>
</evidence>
<dbReference type="PRINTS" id="PR01100">
    <property type="entry name" value="SHIKIMTKNASE"/>
</dbReference>
<feature type="binding site" evidence="11">
    <location>
        <position position="53"/>
    </location>
    <ligand>
        <name>substrate</name>
    </ligand>
</feature>
<sequence length="186" mass="20670">MNHHSISDRTSADTLTERLKGINIYLIGMMGVGKSTIGKLLQSHLKYGFCDTDAVIEQVAKKKITDIFNDEGETAFRDLETQVLEEVCAYTRLVIATGGGIVERSKNWSYLHYGLTIWLDAPLETILSRVASDEGDRPLASQIETRLQKRQPLYSQADLKIDATGTPEAIVEMIITSIPQVLKSDV</sequence>
<comment type="caution">
    <text evidence="11">Lacks conserved residue(s) required for the propagation of feature annotation.</text>
</comment>
<dbReference type="InterPro" id="IPR027417">
    <property type="entry name" value="P-loop_NTPase"/>
</dbReference>
<comment type="cofactor">
    <cofactor evidence="11">
        <name>Mg(2+)</name>
        <dbReference type="ChEBI" id="CHEBI:18420"/>
    </cofactor>
    <text evidence="11">Binds 1 Mg(2+) ion per subunit.</text>
</comment>
<keyword evidence="8 11" id="KW-0067">ATP-binding</keyword>
<keyword evidence="6 11" id="KW-0547">Nucleotide-binding</keyword>
<evidence type="ECO:0000313" key="13">
    <source>
        <dbReference type="Proteomes" id="UP000238762"/>
    </source>
</evidence>
<evidence type="ECO:0000313" key="12">
    <source>
        <dbReference type="EMBL" id="PSB02910.1"/>
    </source>
</evidence>
<evidence type="ECO:0000256" key="2">
    <source>
        <dbReference type="ARBA" id="ARBA00006997"/>
    </source>
</evidence>
<feature type="binding site" evidence="11">
    <location>
        <position position="35"/>
    </location>
    <ligand>
        <name>Mg(2+)</name>
        <dbReference type="ChEBI" id="CHEBI:18420"/>
    </ligand>
</feature>
<comment type="subunit">
    <text evidence="11">Monomer.</text>
</comment>
<evidence type="ECO:0000256" key="10">
    <source>
        <dbReference type="ARBA" id="ARBA00048567"/>
    </source>
</evidence>
<feature type="binding site" evidence="11">
    <location>
        <begin position="31"/>
        <end position="36"/>
    </location>
    <ligand>
        <name>ATP</name>
        <dbReference type="ChEBI" id="CHEBI:30616"/>
    </ligand>
</feature>
<evidence type="ECO:0000256" key="6">
    <source>
        <dbReference type="ARBA" id="ARBA00022741"/>
    </source>
</evidence>
<comment type="catalytic activity">
    <reaction evidence="10 11">
        <text>shikimate + ATP = 3-phosphoshikimate + ADP + H(+)</text>
        <dbReference type="Rhea" id="RHEA:13121"/>
        <dbReference type="ChEBI" id="CHEBI:15378"/>
        <dbReference type="ChEBI" id="CHEBI:30616"/>
        <dbReference type="ChEBI" id="CHEBI:36208"/>
        <dbReference type="ChEBI" id="CHEBI:145989"/>
        <dbReference type="ChEBI" id="CHEBI:456216"/>
        <dbReference type="EC" id="2.7.1.71"/>
    </reaction>
</comment>
<dbReference type="EC" id="2.7.1.71" evidence="3 11"/>
<proteinExistence type="inferred from homology"/>
<name>A0A2T1C3Q6_9CYAN</name>
<dbReference type="Proteomes" id="UP000238762">
    <property type="component" value="Unassembled WGS sequence"/>
</dbReference>
<keyword evidence="13" id="KW-1185">Reference proteome</keyword>
<dbReference type="EMBL" id="PVWJ01000046">
    <property type="protein sequence ID" value="PSB02910.1"/>
    <property type="molecule type" value="Genomic_DNA"/>
</dbReference>
<feature type="binding site" evidence="11">
    <location>
        <position position="150"/>
    </location>
    <ligand>
        <name>substrate</name>
    </ligand>
</feature>
<evidence type="ECO:0000256" key="11">
    <source>
        <dbReference type="HAMAP-Rule" id="MF_00109"/>
    </source>
</evidence>
<feature type="binding site" evidence="11">
    <location>
        <position position="77"/>
    </location>
    <ligand>
        <name>substrate</name>
    </ligand>
</feature>
<organism evidence="12 13">
    <name type="scientific">Merismopedia glauca CCAP 1448/3</name>
    <dbReference type="NCBI Taxonomy" id="1296344"/>
    <lineage>
        <taxon>Bacteria</taxon>
        <taxon>Bacillati</taxon>
        <taxon>Cyanobacteriota</taxon>
        <taxon>Cyanophyceae</taxon>
        <taxon>Synechococcales</taxon>
        <taxon>Merismopediaceae</taxon>
        <taxon>Merismopedia</taxon>
    </lineage>
</organism>
<dbReference type="GO" id="GO:0005524">
    <property type="term" value="F:ATP binding"/>
    <property type="evidence" value="ECO:0007669"/>
    <property type="project" value="UniProtKB-UniRule"/>
</dbReference>
<reference evidence="12 13" key="2">
    <citation type="submission" date="2018-03" db="EMBL/GenBank/DDBJ databases">
        <title>The ancient ancestry and fast evolution of plastids.</title>
        <authorList>
            <person name="Moore K.R."/>
            <person name="Magnabosco C."/>
            <person name="Momper L."/>
            <person name="Gold D.A."/>
            <person name="Bosak T."/>
            <person name="Fournier G.P."/>
        </authorList>
    </citation>
    <scope>NUCLEOTIDE SEQUENCE [LARGE SCALE GENOMIC DNA]</scope>
    <source>
        <strain evidence="12 13">CCAP 1448/3</strain>
    </source>
</reference>
<dbReference type="GO" id="GO:0005829">
    <property type="term" value="C:cytosol"/>
    <property type="evidence" value="ECO:0007669"/>
    <property type="project" value="TreeGrafter"/>
</dbReference>
<dbReference type="InterPro" id="IPR023000">
    <property type="entry name" value="Shikimate_kinase_CS"/>
</dbReference>
<dbReference type="GO" id="GO:0008652">
    <property type="term" value="P:amino acid biosynthetic process"/>
    <property type="evidence" value="ECO:0007669"/>
    <property type="project" value="UniProtKB-KW"/>
</dbReference>
<dbReference type="UniPathway" id="UPA00053">
    <property type="reaction ID" value="UER00088"/>
</dbReference>
<dbReference type="OrthoDB" id="9800332at2"/>
<keyword evidence="9 11" id="KW-0057">Aromatic amino acid biosynthesis</keyword>
<reference evidence="12 13" key="1">
    <citation type="submission" date="2018-02" db="EMBL/GenBank/DDBJ databases">
        <authorList>
            <person name="Cohen D.B."/>
            <person name="Kent A.D."/>
        </authorList>
    </citation>
    <scope>NUCLEOTIDE SEQUENCE [LARGE SCALE GENOMIC DNA]</scope>
    <source>
        <strain evidence="12 13">CCAP 1448/3</strain>
    </source>
</reference>
<evidence type="ECO:0000256" key="9">
    <source>
        <dbReference type="ARBA" id="ARBA00023141"/>
    </source>
</evidence>
<keyword evidence="5 11" id="KW-0808">Transferase</keyword>
<comment type="caution">
    <text evidence="12">The sequence shown here is derived from an EMBL/GenBank/DDBJ whole genome shotgun (WGS) entry which is preliminary data.</text>
</comment>